<evidence type="ECO:0000256" key="2">
    <source>
        <dbReference type="ARBA" id="ARBA00012344"/>
    </source>
</evidence>
<dbReference type="Gene3D" id="3.10.490.10">
    <property type="entry name" value="Gamma-glutamyl cyclotransferase-like"/>
    <property type="match status" value="1"/>
</dbReference>
<sequence length="235" mass="27118">MAVIEDILKVQGCINIFGYGSLIWNPDVDYDCSYLGYISGYERRFWQGSTYHRGTLEQPGRVLTMTKVNEGRCWGRVFVIKGADKVRKALDSLQTREQQLGHYDIRIVPVHILETNDILYSVVYYATPENPLFLGESSLDEIAENIVQSCGVFGHNIEYLFRLTDFMRENLPEEKDEHLYALDKLVRSKIGLLAKNVLPWHKLLENDSFRKQIYDIKETSYNEEVGLKAIIVQAS</sequence>
<dbReference type="PANTHER" id="PTHR12192:SF26">
    <property type="entry name" value="GLUTATHIONE-SPECIFIC GAMMA-GLUTAMYLCYCLOTRANSFERASE 1"/>
    <property type="match status" value="1"/>
</dbReference>
<protein>
    <recommendedName>
        <fullName evidence="2">glutathione-specific gamma-glutamylcyclotransferase</fullName>
        <ecNumber evidence="2">4.3.2.7</ecNumber>
    </recommendedName>
</protein>
<gene>
    <name evidence="6" type="primary">LOC100207977</name>
</gene>
<dbReference type="Pfam" id="PF04752">
    <property type="entry name" value="ChaC"/>
    <property type="match status" value="1"/>
</dbReference>
<dbReference type="RefSeq" id="XP_065660626.1">
    <property type="nucleotide sequence ID" value="XM_065804554.1"/>
</dbReference>
<accession>A0ABM4CFX8</accession>
<keyword evidence="5" id="KW-1185">Reference proteome</keyword>
<dbReference type="SUPFAM" id="SSF110857">
    <property type="entry name" value="Gamma-glutamyl cyclotransferase-like"/>
    <property type="match status" value="1"/>
</dbReference>
<evidence type="ECO:0000256" key="4">
    <source>
        <dbReference type="ARBA" id="ARBA00048073"/>
    </source>
</evidence>
<organism evidence="5 6">
    <name type="scientific">Hydra vulgaris</name>
    <name type="common">Hydra</name>
    <name type="synonym">Hydra attenuata</name>
    <dbReference type="NCBI Taxonomy" id="6087"/>
    <lineage>
        <taxon>Eukaryota</taxon>
        <taxon>Metazoa</taxon>
        <taxon>Cnidaria</taxon>
        <taxon>Hydrozoa</taxon>
        <taxon>Hydroidolina</taxon>
        <taxon>Anthoathecata</taxon>
        <taxon>Aplanulata</taxon>
        <taxon>Hydridae</taxon>
        <taxon>Hydra</taxon>
    </lineage>
</organism>
<dbReference type="InterPro" id="IPR013024">
    <property type="entry name" value="GGCT-like"/>
</dbReference>
<comment type="similarity">
    <text evidence="1">Belongs to the gamma-glutamylcyclotransferase family. ChaC subfamily.</text>
</comment>
<reference evidence="6" key="1">
    <citation type="submission" date="2025-08" db="UniProtKB">
        <authorList>
            <consortium name="RefSeq"/>
        </authorList>
    </citation>
    <scope>IDENTIFICATION</scope>
</reference>
<dbReference type="Proteomes" id="UP001652625">
    <property type="component" value="Chromosome 09"/>
</dbReference>
<comment type="catalytic activity">
    <reaction evidence="4">
        <text>glutathione = L-cysteinylglycine + 5-oxo-L-proline</text>
        <dbReference type="Rhea" id="RHEA:47724"/>
        <dbReference type="ChEBI" id="CHEBI:57925"/>
        <dbReference type="ChEBI" id="CHEBI:58402"/>
        <dbReference type="ChEBI" id="CHEBI:61694"/>
        <dbReference type="EC" id="4.3.2.7"/>
    </reaction>
</comment>
<dbReference type="PANTHER" id="PTHR12192">
    <property type="entry name" value="CATION TRANSPORT PROTEIN CHAC-RELATED"/>
    <property type="match status" value="1"/>
</dbReference>
<keyword evidence="3" id="KW-0456">Lyase</keyword>
<evidence type="ECO:0000313" key="6">
    <source>
        <dbReference type="RefSeq" id="XP_065660626.1"/>
    </source>
</evidence>
<dbReference type="InterPro" id="IPR006840">
    <property type="entry name" value="ChaC"/>
</dbReference>
<dbReference type="GeneID" id="100207977"/>
<evidence type="ECO:0000313" key="5">
    <source>
        <dbReference type="Proteomes" id="UP001652625"/>
    </source>
</evidence>
<dbReference type="EC" id="4.3.2.7" evidence="2"/>
<dbReference type="CDD" id="cd06661">
    <property type="entry name" value="GGCT_like"/>
    <property type="match status" value="1"/>
</dbReference>
<evidence type="ECO:0000256" key="1">
    <source>
        <dbReference type="ARBA" id="ARBA00009662"/>
    </source>
</evidence>
<dbReference type="InterPro" id="IPR036568">
    <property type="entry name" value="GGCT-like_sf"/>
</dbReference>
<proteinExistence type="inferred from homology"/>
<evidence type="ECO:0000256" key="3">
    <source>
        <dbReference type="ARBA" id="ARBA00023239"/>
    </source>
</evidence>
<name>A0ABM4CFX8_HYDVU</name>